<feature type="signal peptide" evidence="1">
    <location>
        <begin position="1"/>
        <end position="29"/>
    </location>
</feature>
<protein>
    <recommendedName>
        <fullName evidence="4">Chaplin</fullName>
    </recommendedName>
</protein>
<evidence type="ECO:0008006" key="4">
    <source>
        <dbReference type="Google" id="ProtNLM"/>
    </source>
</evidence>
<dbReference type="EMBL" id="SMKO01000038">
    <property type="protein sequence ID" value="TDD05566.1"/>
    <property type="molecule type" value="Genomic_DNA"/>
</dbReference>
<feature type="chain" id="PRO_5038357913" description="Chaplin" evidence="1">
    <location>
        <begin position="30"/>
        <end position="72"/>
    </location>
</feature>
<keyword evidence="3" id="KW-1185">Reference proteome</keyword>
<comment type="caution">
    <text evidence="2">The sequence shown here is derived from an EMBL/GenBank/DDBJ whole genome shotgun (WGS) entry which is preliminary data.</text>
</comment>
<dbReference type="AlphaFoldDB" id="A0A4V2YAZ4"/>
<evidence type="ECO:0000256" key="1">
    <source>
        <dbReference type="SAM" id="SignalP"/>
    </source>
</evidence>
<organism evidence="2 3">
    <name type="scientific">Nonomuraea deserti</name>
    <dbReference type="NCBI Taxonomy" id="1848322"/>
    <lineage>
        <taxon>Bacteria</taxon>
        <taxon>Bacillati</taxon>
        <taxon>Actinomycetota</taxon>
        <taxon>Actinomycetes</taxon>
        <taxon>Streptosporangiales</taxon>
        <taxon>Streptosporangiaceae</taxon>
        <taxon>Nonomuraea</taxon>
    </lineage>
</organism>
<accession>A0A4V2YAZ4</accession>
<dbReference type="Proteomes" id="UP000295258">
    <property type="component" value="Unassembled WGS sequence"/>
</dbReference>
<dbReference type="RefSeq" id="WP_132596185.1">
    <property type="nucleotide sequence ID" value="NZ_SMKO01000038.1"/>
</dbReference>
<sequence length="72" mass="7314">MRFGSRMFALAAATAVLTMPMLGAGAASASRAIAPCDPPAHAMTYQLLQINLPLLAPENMGSVGPGGVQNIC</sequence>
<gene>
    <name evidence="2" type="ORF">E1292_16980</name>
</gene>
<evidence type="ECO:0000313" key="3">
    <source>
        <dbReference type="Proteomes" id="UP000295258"/>
    </source>
</evidence>
<name>A0A4V2YAZ4_9ACTN</name>
<reference evidence="2 3" key="1">
    <citation type="submission" date="2019-03" db="EMBL/GenBank/DDBJ databases">
        <title>Draft genome sequences of novel Actinobacteria.</title>
        <authorList>
            <person name="Sahin N."/>
            <person name="Ay H."/>
            <person name="Saygin H."/>
        </authorList>
    </citation>
    <scope>NUCLEOTIDE SEQUENCE [LARGE SCALE GENOMIC DNA]</scope>
    <source>
        <strain evidence="2 3">KC310</strain>
    </source>
</reference>
<proteinExistence type="predicted"/>
<keyword evidence="1" id="KW-0732">Signal</keyword>
<evidence type="ECO:0000313" key="2">
    <source>
        <dbReference type="EMBL" id="TDD05566.1"/>
    </source>
</evidence>